<dbReference type="RefSeq" id="WP_047007879.1">
    <property type="nucleotide sequence ID" value="NZ_CP018098.1"/>
</dbReference>
<dbReference type="PATRIC" id="fig|502682.8.peg.2687"/>
<dbReference type="InterPro" id="IPR021425">
    <property type="entry name" value="DUF3072"/>
</dbReference>
<name>A0A0G9MKG2_9SPHN</name>
<feature type="compositionally biased region" description="Polar residues" evidence="1">
    <location>
        <begin position="24"/>
        <end position="41"/>
    </location>
</feature>
<sequence>MTAPTPTEAPKADPVSNAEKDPENWTTGDENMTGAQASYLKTLSEEAGQPDAYDPQLTKAEASQRIDALQEETGRGQ</sequence>
<evidence type="ECO:0000313" key="3">
    <source>
        <dbReference type="Proteomes" id="UP000053070"/>
    </source>
</evidence>
<dbReference type="Proteomes" id="UP000053070">
    <property type="component" value="Unassembled WGS sequence"/>
</dbReference>
<evidence type="ECO:0000256" key="1">
    <source>
        <dbReference type="SAM" id="MobiDB-lite"/>
    </source>
</evidence>
<dbReference type="KEGG" id="egn:BMF35_b0194"/>
<dbReference type="OrthoDB" id="9811751at2"/>
<comment type="caution">
    <text evidence="2">The sequence shown here is derived from an EMBL/GenBank/DDBJ whole genome shotgun (WGS) entry which is preliminary data.</text>
</comment>
<dbReference type="AlphaFoldDB" id="A0A0G9MKG2"/>
<evidence type="ECO:0000313" key="2">
    <source>
        <dbReference type="EMBL" id="KLE31170.1"/>
    </source>
</evidence>
<dbReference type="STRING" id="502682.BMF35_b0194"/>
<dbReference type="Pfam" id="PF11272">
    <property type="entry name" value="DUF3072"/>
    <property type="match status" value="1"/>
</dbReference>
<keyword evidence="3" id="KW-1185">Reference proteome</keyword>
<dbReference type="EMBL" id="LBHC01000003">
    <property type="protein sequence ID" value="KLE31170.1"/>
    <property type="molecule type" value="Genomic_DNA"/>
</dbReference>
<feature type="region of interest" description="Disordered" evidence="1">
    <location>
        <begin position="1"/>
        <end position="77"/>
    </location>
</feature>
<accession>A0A0G9MKG2</accession>
<proteinExistence type="predicted"/>
<organism evidence="2 3">
    <name type="scientific">Aurantiacibacter gangjinensis</name>
    <dbReference type="NCBI Taxonomy" id="502682"/>
    <lineage>
        <taxon>Bacteria</taxon>
        <taxon>Pseudomonadati</taxon>
        <taxon>Pseudomonadota</taxon>
        <taxon>Alphaproteobacteria</taxon>
        <taxon>Sphingomonadales</taxon>
        <taxon>Erythrobacteraceae</taxon>
        <taxon>Aurantiacibacter</taxon>
    </lineage>
</organism>
<protein>
    <submittedName>
        <fullName evidence="2">Uncharacterized protein</fullName>
    </submittedName>
</protein>
<reference evidence="2 3" key="1">
    <citation type="submission" date="2015-04" db="EMBL/GenBank/DDBJ databases">
        <title>The draft genome sequence of Erythrobacr gangjinensis K7-2.</title>
        <authorList>
            <person name="Zhuang L."/>
            <person name="Liu Y."/>
            <person name="Shao Z."/>
        </authorList>
    </citation>
    <scope>NUCLEOTIDE SEQUENCE [LARGE SCALE GENOMIC DNA]</scope>
    <source>
        <strain evidence="2 3">K7-2</strain>
    </source>
</reference>
<gene>
    <name evidence="2" type="ORF">AAW01_13175</name>
</gene>